<evidence type="ECO:0000256" key="1">
    <source>
        <dbReference type="ARBA" id="ARBA00002724"/>
    </source>
</evidence>
<dbReference type="Pfam" id="PF01189">
    <property type="entry name" value="Methyltr_RsmB-F"/>
    <property type="match status" value="1"/>
</dbReference>
<organism evidence="15">
    <name type="scientific">Acidithiobacillus ferrianus</name>
    <dbReference type="NCBI Taxonomy" id="2678518"/>
    <lineage>
        <taxon>Bacteria</taxon>
        <taxon>Pseudomonadati</taxon>
        <taxon>Pseudomonadota</taxon>
        <taxon>Acidithiobacillia</taxon>
        <taxon>Acidithiobacillales</taxon>
        <taxon>Acidithiobacillaceae</taxon>
        <taxon>Acidithiobacillus</taxon>
    </lineage>
</organism>
<dbReference type="Gene3D" id="3.30.70.1170">
    <property type="entry name" value="Sun protein, domain 3"/>
    <property type="match status" value="1"/>
</dbReference>
<keyword evidence="6 13" id="KW-0489">Methyltransferase</keyword>
<feature type="binding site" evidence="13">
    <location>
        <begin position="273"/>
        <end position="279"/>
    </location>
    <ligand>
        <name>S-adenosyl-L-methionine</name>
        <dbReference type="ChEBI" id="CHEBI:59789"/>
    </ligand>
</feature>
<accession>A0A845U239</accession>
<name>A0A845U239_9PROT</name>
<dbReference type="PANTHER" id="PTHR22807">
    <property type="entry name" value="NOP2 YEAST -RELATED NOL1/NOP2/FMU SUN DOMAIN-CONTAINING"/>
    <property type="match status" value="1"/>
</dbReference>
<dbReference type="RefSeq" id="WP_163095818.1">
    <property type="nucleotide sequence ID" value="NZ_CP127523.1"/>
</dbReference>
<comment type="caution">
    <text evidence="15">The sequence shown here is derived from an EMBL/GenBank/DDBJ whole genome shotgun (WGS) entry which is preliminary data.</text>
</comment>
<keyword evidence="4" id="KW-0963">Cytoplasm</keyword>
<dbReference type="InterPro" id="IPR004573">
    <property type="entry name" value="rRNA_ssu_MeTfrase_B"/>
</dbReference>
<sequence>MTEARPGAGRIRSASSSASAGKIPVGVAVRQTAVAVLREVDAGQTVDAALLRVPLGGAERATLQWLVLGTLREYLTLQALAGKLLRKGWREEDHVLRFLLSLALFELRHGQRPAFAVVDDWVDMTGVVQRTWARGLINAVLRRYLRERAALDAAVADSDPDFGHPAWLAARLRAVYPQDWPAIAAANNAIPPLWLRVNTRRIEASAYRRLLVEQDLEAVGVAWSDAALRLPASVPVATLPGWAAGWVAVQDGAAQLAAHILEPRPGERILDACAAPGGKTAHLWALGATSLDALDRSAERLQRVGEALERQGVEAKLMVADAADTGAWWDGRYYDAILLDAPCTGTGVIRRHPDIRLRRHLEDVAAAAAQQARLLAGLWPCLRPGGRLLYATCSVLPEENDAQIATFLGRHPDARHSAHPLTGQTLPGQGEMDGFYYALLEKGA</sequence>
<evidence type="ECO:0000256" key="12">
    <source>
        <dbReference type="ARBA" id="ARBA00047283"/>
    </source>
</evidence>
<comment type="catalytic activity">
    <reaction evidence="12">
        <text>cytidine(967) in 16S rRNA + S-adenosyl-L-methionine = 5-methylcytidine(967) in 16S rRNA + S-adenosyl-L-homocysteine + H(+)</text>
        <dbReference type="Rhea" id="RHEA:42748"/>
        <dbReference type="Rhea" id="RHEA-COMP:10219"/>
        <dbReference type="Rhea" id="RHEA-COMP:10220"/>
        <dbReference type="ChEBI" id="CHEBI:15378"/>
        <dbReference type="ChEBI" id="CHEBI:57856"/>
        <dbReference type="ChEBI" id="CHEBI:59789"/>
        <dbReference type="ChEBI" id="CHEBI:74483"/>
        <dbReference type="ChEBI" id="CHEBI:82748"/>
        <dbReference type="EC" id="2.1.1.176"/>
    </reaction>
</comment>
<keyword evidence="5" id="KW-0698">rRNA processing</keyword>
<keyword evidence="7 13" id="KW-0808">Transferase</keyword>
<protein>
    <recommendedName>
        <fullName evidence="3">16S rRNA (cytosine(967)-C(5))-methyltransferase</fullName>
        <ecNumber evidence="3">2.1.1.176</ecNumber>
    </recommendedName>
    <alternativeName>
        <fullName evidence="10">16S rRNA m5C967 methyltransferase</fullName>
    </alternativeName>
    <alternativeName>
        <fullName evidence="11">rRNA (cytosine-C(5)-)-methyltransferase RsmB</fullName>
    </alternativeName>
</protein>
<feature type="binding site" evidence="13">
    <location>
        <position position="295"/>
    </location>
    <ligand>
        <name>S-adenosyl-L-methionine</name>
        <dbReference type="ChEBI" id="CHEBI:59789"/>
    </ligand>
</feature>
<feature type="binding site" evidence="13">
    <location>
        <position position="340"/>
    </location>
    <ligand>
        <name>S-adenosyl-L-methionine</name>
        <dbReference type="ChEBI" id="CHEBI:59789"/>
    </ligand>
</feature>
<dbReference type="SUPFAM" id="SSF48013">
    <property type="entry name" value="NusB-like"/>
    <property type="match status" value="1"/>
</dbReference>
<dbReference type="GO" id="GO:0009383">
    <property type="term" value="F:rRNA (cytosine-C5-)-methyltransferase activity"/>
    <property type="evidence" value="ECO:0007669"/>
    <property type="project" value="TreeGrafter"/>
</dbReference>
<dbReference type="InterPro" id="IPR035926">
    <property type="entry name" value="NusB-like_sf"/>
</dbReference>
<evidence type="ECO:0000256" key="13">
    <source>
        <dbReference type="PROSITE-ProRule" id="PRU01023"/>
    </source>
</evidence>
<evidence type="ECO:0000313" key="15">
    <source>
        <dbReference type="EMBL" id="NDU41346.1"/>
    </source>
</evidence>
<evidence type="ECO:0000256" key="3">
    <source>
        <dbReference type="ARBA" id="ARBA00012140"/>
    </source>
</evidence>
<dbReference type="SUPFAM" id="SSF53335">
    <property type="entry name" value="S-adenosyl-L-methionine-dependent methyltransferases"/>
    <property type="match status" value="1"/>
</dbReference>
<dbReference type="InterPro" id="IPR001678">
    <property type="entry name" value="MeTrfase_RsmB-F_NOP2_dom"/>
</dbReference>
<dbReference type="EMBL" id="WNJL01000006">
    <property type="protein sequence ID" value="NDU41346.1"/>
    <property type="molecule type" value="Genomic_DNA"/>
</dbReference>
<dbReference type="FunFam" id="3.40.50.150:FF:000022">
    <property type="entry name" value="Ribosomal RNA small subunit methyltransferase B"/>
    <property type="match status" value="1"/>
</dbReference>
<evidence type="ECO:0000259" key="14">
    <source>
        <dbReference type="PROSITE" id="PS51686"/>
    </source>
</evidence>
<dbReference type="AlphaFoldDB" id="A0A845U239"/>
<proteinExistence type="inferred from homology"/>
<comment type="subcellular location">
    <subcellularLocation>
        <location evidence="2">Cytoplasm</location>
    </subcellularLocation>
</comment>
<dbReference type="GO" id="GO:0003723">
    <property type="term" value="F:RNA binding"/>
    <property type="evidence" value="ECO:0007669"/>
    <property type="project" value="UniProtKB-UniRule"/>
</dbReference>
<dbReference type="InterPro" id="IPR054728">
    <property type="entry name" value="RsmB-like_ferredoxin"/>
</dbReference>
<dbReference type="PRINTS" id="PR02008">
    <property type="entry name" value="RCMTFAMILY"/>
</dbReference>
<dbReference type="Gene3D" id="1.10.287.730">
    <property type="entry name" value="Helix hairpin bin"/>
    <property type="match status" value="1"/>
</dbReference>
<dbReference type="InterPro" id="IPR049560">
    <property type="entry name" value="MeTrfase_RsmB-F_NOP2_cat"/>
</dbReference>
<evidence type="ECO:0000256" key="10">
    <source>
        <dbReference type="ARBA" id="ARBA00030399"/>
    </source>
</evidence>
<evidence type="ECO:0000256" key="11">
    <source>
        <dbReference type="ARBA" id="ARBA00031088"/>
    </source>
</evidence>
<evidence type="ECO:0000256" key="2">
    <source>
        <dbReference type="ARBA" id="ARBA00004496"/>
    </source>
</evidence>
<dbReference type="GO" id="GO:0070475">
    <property type="term" value="P:rRNA base methylation"/>
    <property type="evidence" value="ECO:0007669"/>
    <property type="project" value="TreeGrafter"/>
</dbReference>
<evidence type="ECO:0000256" key="6">
    <source>
        <dbReference type="ARBA" id="ARBA00022603"/>
    </source>
</evidence>
<dbReference type="InterPro" id="IPR029063">
    <property type="entry name" value="SAM-dependent_MTases_sf"/>
</dbReference>
<dbReference type="Pfam" id="PF01029">
    <property type="entry name" value="NusB"/>
    <property type="match status" value="1"/>
</dbReference>
<dbReference type="EC" id="2.1.1.176" evidence="3"/>
<dbReference type="NCBIfam" id="NF008149">
    <property type="entry name" value="PRK10901.1"/>
    <property type="match status" value="1"/>
</dbReference>
<feature type="binding site" evidence="13">
    <location>
        <position position="321"/>
    </location>
    <ligand>
        <name>S-adenosyl-L-methionine</name>
        <dbReference type="ChEBI" id="CHEBI:59789"/>
    </ligand>
</feature>
<keyword evidence="8 13" id="KW-0949">S-adenosyl-L-methionine</keyword>
<dbReference type="InterPro" id="IPR023267">
    <property type="entry name" value="RCMT"/>
</dbReference>
<dbReference type="PROSITE" id="PS51686">
    <property type="entry name" value="SAM_MT_RSMB_NOP"/>
    <property type="match status" value="1"/>
</dbReference>
<comment type="similarity">
    <text evidence="13">Belongs to the class I-like SAM-binding methyltransferase superfamily. RsmB/NOP family.</text>
</comment>
<dbReference type="CDD" id="cd02440">
    <property type="entry name" value="AdoMet_MTases"/>
    <property type="match status" value="1"/>
</dbReference>
<evidence type="ECO:0000256" key="9">
    <source>
        <dbReference type="ARBA" id="ARBA00022884"/>
    </source>
</evidence>
<dbReference type="Gene3D" id="1.10.940.10">
    <property type="entry name" value="NusB-like"/>
    <property type="match status" value="1"/>
</dbReference>
<dbReference type="GO" id="GO:0005829">
    <property type="term" value="C:cytosol"/>
    <property type="evidence" value="ECO:0007669"/>
    <property type="project" value="TreeGrafter"/>
</dbReference>
<reference evidence="15" key="1">
    <citation type="submission" date="2019-11" db="EMBL/GenBank/DDBJ databases">
        <title>Acidithiobacillus ferrianus sp. nov.: a facultatively anaerobic and extremely acidophilic chemolithoautotroph.</title>
        <authorList>
            <person name="Norris P.R."/>
            <person name="Falagan C."/>
            <person name="Moya-Beltran A."/>
            <person name="Castro M."/>
            <person name="Quatrini R."/>
            <person name="Johnson D.B."/>
        </authorList>
    </citation>
    <scope>NUCLEOTIDE SEQUENCE [LARGE SCALE GENOMIC DNA]</scope>
    <source>
        <strain evidence="15">MG</strain>
    </source>
</reference>
<dbReference type="NCBIfam" id="TIGR00563">
    <property type="entry name" value="rsmB"/>
    <property type="match status" value="1"/>
</dbReference>
<feature type="domain" description="SAM-dependent MTase RsmB/NOP-type" evidence="14">
    <location>
        <begin position="183"/>
        <end position="443"/>
    </location>
</feature>
<dbReference type="InterPro" id="IPR006027">
    <property type="entry name" value="NusB_RsmB_TIM44"/>
</dbReference>
<evidence type="ECO:0000256" key="4">
    <source>
        <dbReference type="ARBA" id="ARBA00022490"/>
    </source>
</evidence>
<dbReference type="PANTHER" id="PTHR22807:SF61">
    <property type="entry name" value="NOL1_NOP2_SUN FAMILY PROTEIN _ ANTITERMINATION NUSB DOMAIN-CONTAINING PROTEIN"/>
    <property type="match status" value="1"/>
</dbReference>
<evidence type="ECO:0000256" key="7">
    <source>
        <dbReference type="ARBA" id="ARBA00022679"/>
    </source>
</evidence>
<dbReference type="GO" id="GO:0006355">
    <property type="term" value="P:regulation of DNA-templated transcription"/>
    <property type="evidence" value="ECO:0007669"/>
    <property type="project" value="InterPro"/>
</dbReference>
<evidence type="ECO:0000256" key="5">
    <source>
        <dbReference type="ARBA" id="ARBA00022552"/>
    </source>
</evidence>
<dbReference type="Pfam" id="PF22458">
    <property type="entry name" value="RsmF-B_ferredox"/>
    <property type="match status" value="1"/>
</dbReference>
<gene>
    <name evidence="15" type="primary">rsmB</name>
    <name evidence="15" type="ORF">GL267_01440</name>
</gene>
<keyword evidence="9 13" id="KW-0694">RNA-binding</keyword>
<dbReference type="Gene3D" id="3.40.50.150">
    <property type="entry name" value="Vaccinia Virus protein VP39"/>
    <property type="match status" value="1"/>
</dbReference>
<comment type="function">
    <text evidence="1">Specifically methylates the cytosine at position 967 (m5C967) of 16S rRNA.</text>
</comment>
<evidence type="ECO:0000256" key="8">
    <source>
        <dbReference type="ARBA" id="ARBA00022691"/>
    </source>
</evidence>
<feature type="active site" description="Nucleophile" evidence="13">
    <location>
        <position position="393"/>
    </location>
</feature>